<evidence type="ECO:0000256" key="5">
    <source>
        <dbReference type="ARBA" id="ARBA00022801"/>
    </source>
</evidence>
<dbReference type="EMBL" id="MCOK01000001">
    <property type="protein sequence ID" value="OOC56132.1"/>
    <property type="molecule type" value="Genomic_DNA"/>
</dbReference>
<evidence type="ECO:0000256" key="8">
    <source>
        <dbReference type="ARBA" id="ARBA00030473"/>
    </source>
</evidence>
<dbReference type="STRING" id="501010.NOSIN_21785"/>
<comment type="pathway">
    <text evidence="11">Glycan degradation; trehalose degradation; D-glucose from alpha,alpha-trehalose: step 1/1.</text>
</comment>
<dbReference type="InterPro" id="IPR011613">
    <property type="entry name" value="GH15-like"/>
</dbReference>
<name>A0A1V3C671_9ACTN</name>
<dbReference type="EC" id="3.2.1.28" evidence="3"/>
<organism evidence="14 15">
    <name type="scientific">Nocardiopsis sinuspersici</name>
    <dbReference type="NCBI Taxonomy" id="501010"/>
    <lineage>
        <taxon>Bacteria</taxon>
        <taxon>Bacillati</taxon>
        <taxon>Actinomycetota</taxon>
        <taxon>Actinomycetes</taxon>
        <taxon>Streptosporangiales</taxon>
        <taxon>Nocardiopsidaceae</taxon>
        <taxon>Nocardiopsis</taxon>
    </lineage>
</organism>
<dbReference type="OrthoDB" id="3902805at2"/>
<dbReference type="InterPro" id="IPR008928">
    <property type="entry name" value="6-hairpin_glycosidase_sf"/>
</dbReference>
<evidence type="ECO:0000313" key="15">
    <source>
        <dbReference type="Proteomes" id="UP000189004"/>
    </source>
</evidence>
<dbReference type="FunFam" id="1.50.10.10:FF:000005">
    <property type="entry name" value="Glycosyl hydrolase, glucoamylase"/>
    <property type="match status" value="1"/>
</dbReference>
<dbReference type="Gene3D" id="1.50.10.10">
    <property type="match status" value="1"/>
</dbReference>
<comment type="similarity">
    <text evidence="2">Belongs to the glycosyl hydrolase 15 family.</text>
</comment>
<keyword evidence="5" id="KW-0378">Hydrolase</keyword>
<dbReference type="InterPro" id="IPR012341">
    <property type="entry name" value="6hp_glycosidase-like_sf"/>
</dbReference>
<proteinExistence type="inferred from homology"/>
<evidence type="ECO:0000313" key="14">
    <source>
        <dbReference type="EMBL" id="OOC56132.1"/>
    </source>
</evidence>
<comment type="caution">
    <text evidence="14">The sequence shown here is derived from an EMBL/GenBank/DDBJ whole genome shotgun (WGS) entry which is preliminary data.</text>
</comment>
<dbReference type="InterPro" id="IPR045582">
    <property type="entry name" value="Trehalase-like_N"/>
</dbReference>
<dbReference type="SUPFAM" id="SSF48208">
    <property type="entry name" value="Six-hairpin glycosidases"/>
    <property type="match status" value="1"/>
</dbReference>
<keyword evidence="7" id="KW-0326">Glycosidase</keyword>
<accession>A0A1V3C671</accession>
<evidence type="ECO:0000256" key="4">
    <source>
        <dbReference type="ARBA" id="ARBA00019905"/>
    </source>
</evidence>
<reference evidence="15" key="1">
    <citation type="submission" date="2016-08" db="EMBL/GenBank/DDBJ databases">
        <authorList>
            <person name="Tokovenko B."/>
            <person name="Kalinowski J."/>
        </authorList>
    </citation>
    <scope>NUCLEOTIDE SEQUENCE [LARGE SCALE GENOMIC DNA]</scope>
    <source>
        <strain evidence="15">UTMC102</strain>
    </source>
</reference>
<comment type="cofactor">
    <cofactor evidence="10">
        <name>phosphate</name>
        <dbReference type="ChEBI" id="CHEBI:43474"/>
    </cofactor>
</comment>
<dbReference type="GO" id="GO:0005993">
    <property type="term" value="P:trehalose catabolic process"/>
    <property type="evidence" value="ECO:0007669"/>
    <property type="project" value="UniProtKB-ARBA"/>
</dbReference>
<dbReference type="PANTHER" id="PTHR31616">
    <property type="entry name" value="TREHALASE"/>
    <property type="match status" value="1"/>
</dbReference>
<evidence type="ECO:0000256" key="6">
    <source>
        <dbReference type="ARBA" id="ARBA00023277"/>
    </source>
</evidence>
<sequence>MTLPIEDYAFLGDMKTSALIGSNGDVDWLCLPRFDSGACFAALLGDAGNGRWSMAPAGEHRMSARRYRPDSLVLETEFRSEDGVVRVVDCMPVDAHRTCLIRRVEGVEGRVRMRSEALMRFDYGSIVPWVRKEGRRLHLVAGPDSCYLDSDVEFDVGATDSPVAEFTVAAGESTDFVLIWTPARAAAPEPVDADALIERTDGFWRKWASECTYEGEYRDAVVRSLITLKALTHSPGGGIVAAATTSLPEQLGGVRNWDYRYCWLRDATLTLLTLLESGYTQAAVEWREWLLRAVAGEPAQMRIMYGIEGERRLPELELDWLSGYEGSRPVRTGNEAAQQWQLDVYGEVMDVFHQARDHGIPPQEQAWELQRHLMDFLESHWREPDNGIWEMRGPRRHFTHSKIMAWTAVDRAISGVERFGLEGPAEKWRRLRDDIFEDVCSNGYDPERRAFTQYYGSSALDASLLMASSVGFLPATDERMRGTVDAVQRELCRGGLVERYSMTEATEQVDGLPPGEGVFLPCTFWLVDNLVMQGRVDEGRGIFEHLLSLRNDLGLLAEEYDTDAGRLVGNFPQALSHIALVNSAFELERGRNGPAQRRANSRGG</sequence>
<evidence type="ECO:0000256" key="11">
    <source>
        <dbReference type="ARBA" id="ARBA00060615"/>
    </source>
</evidence>
<dbReference type="GO" id="GO:0004555">
    <property type="term" value="F:alpha,alpha-trehalase activity"/>
    <property type="evidence" value="ECO:0007669"/>
    <property type="project" value="UniProtKB-EC"/>
</dbReference>
<feature type="domain" description="GH15-like" evidence="12">
    <location>
        <begin position="216"/>
        <end position="583"/>
    </location>
</feature>
<protein>
    <recommendedName>
        <fullName evidence="4">Trehalase</fullName>
        <ecNumber evidence="3">3.2.1.28</ecNumber>
    </recommendedName>
    <alternativeName>
        <fullName evidence="8">Alpha,alpha-trehalase</fullName>
    </alternativeName>
    <alternativeName>
        <fullName evidence="9">Alpha,alpha-trehalose glucohydrolase</fullName>
    </alternativeName>
</protein>
<comment type="catalytic activity">
    <reaction evidence="1">
        <text>alpha,alpha-trehalose + H2O = alpha-D-glucose + beta-D-glucose</text>
        <dbReference type="Rhea" id="RHEA:32675"/>
        <dbReference type="ChEBI" id="CHEBI:15377"/>
        <dbReference type="ChEBI" id="CHEBI:15903"/>
        <dbReference type="ChEBI" id="CHEBI:16551"/>
        <dbReference type="ChEBI" id="CHEBI:17925"/>
        <dbReference type="EC" id="3.2.1.28"/>
    </reaction>
</comment>
<evidence type="ECO:0000256" key="7">
    <source>
        <dbReference type="ARBA" id="ARBA00023295"/>
    </source>
</evidence>
<evidence type="ECO:0000256" key="9">
    <source>
        <dbReference type="ARBA" id="ARBA00031637"/>
    </source>
</evidence>
<evidence type="ECO:0000256" key="3">
    <source>
        <dbReference type="ARBA" id="ARBA00012757"/>
    </source>
</evidence>
<evidence type="ECO:0000256" key="10">
    <source>
        <dbReference type="ARBA" id="ARBA00053030"/>
    </source>
</evidence>
<dbReference type="Pfam" id="PF00723">
    <property type="entry name" value="Glyco_hydro_15"/>
    <property type="match status" value="1"/>
</dbReference>
<evidence type="ECO:0000259" key="12">
    <source>
        <dbReference type="Pfam" id="PF00723"/>
    </source>
</evidence>
<evidence type="ECO:0000256" key="1">
    <source>
        <dbReference type="ARBA" id="ARBA00001576"/>
    </source>
</evidence>
<evidence type="ECO:0000259" key="13">
    <source>
        <dbReference type="Pfam" id="PF19291"/>
    </source>
</evidence>
<dbReference type="RefSeq" id="WP_077692569.1">
    <property type="nucleotide sequence ID" value="NZ_MCOK01000001.1"/>
</dbReference>
<evidence type="ECO:0000256" key="2">
    <source>
        <dbReference type="ARBA" id="ARBA00006188"/>
    </source>
</evidence>
<feature type="domain" description="Trehalase-like N-terminal" evidence="13">
    <location>
        <begin position="3"/>
        <end position="157"/>
    </location>
</feature>
<dbReference type="AlphaFoldDB" id="A0A1V3C671"/>
<dbReference type="Pfam" id="PF19291">
    <property type="entry name" value="TREH_N"/>
    <property type="match status" value="1"/>
</dbReference>
<gene>
    <name evidence="14" type="ORF">NOSIN_21785</name>
</gene>
<dbReference type="Proteomes" id="UP000189004">
    <property type="component" value="Unassembled WGS sequence"/>
</dbReference>
<dbReference type="PANTHER" id="PTHR31616:SF0">
    <property type="entry name" value="GLUCAN 1,4-ALPHA-GLUCOSIDASE"/>
    <property type="match status" value="1"/>
</dbReference>
<keyword evidence="6" id="KW-0119">Carbohydrate metabolism</keyword>
<keyword evidence="15" id="KW-1185">Reference proteome</keyword>